<proteinExistence type="inferred from homology"/>
<reference evidence="12" key="1">
    <citation type="submission" date="2020-10" db="EMBL/GenBank/DDBJ databases">
        <authorList>
            <person name="Gilroy R."/>
        </authorList>
    </citation>
    <scope>NUCLEOTIDE SEQUENCE</scope>
    <source>
        <strain evidence="12">ChiHecec2B26-709</strain>
    </source>
</reference>
<evidence type="ECO:0000313" key="12">
    <source>
        <dbReference type="EMBL" id="HIT46618.1"/>
    </source>
</evidence>
<dbReference type="InterPro" id="IPR046357">
    <property type="entry name" value="PPIase_dom_sf"/>
</dbReference>
<dbReference type="PROSITE" id="PS50059">
    <property type="entry name" value="FKBP_PPIASE"/>
    <property type="match status" value="1"/>
</dbReference>
<dbReference type="EMBL" id="DVLC01000041">
    <property type="protein sequence ID" value="HIT46618.1"/>
    <property type="molecule type" value="Genomic_DNA"/>
</dbReference>
<keyword evidence="5 9" id="KW-0697">Rotamase</keyword>
<evidence type="ECO:0000256" key="6">
    <source>
        <dbReference type="ARBA" id="ARBA00023186"/>
    </source>
</evidence>
<evidence type="ECO:0000256" key="5">
    <source>
        <dbReference type="ARBA" id="ARBA00023110"/>
    </source>
</evidence>
<evidence type="ECO:0000256" key="1">
    <source>
        <dbReference type="ARBA" id="ARBA00000971"/>
    </source>
</evidence>
<evidence type="ECO:0000256" key="7">
    <source>
        <dbReference type="ARBA" id="ARBA00023235"/>
    </source>
</evidence>
<evidence type="ECO:0000256" key="10">
    <source>
        <dbReference type="RuleBase" id="RU003915"/>
    </source>
</evidence>
<dbReference type="Proteomes" id="UP000886881">
    <property type="component" value="Unassembled WGS sequence"/>
</dbReference>
<dbReference type="AlphaFoldDB" id="A0A9D1GME0"/>
<evidence type="ECO:0000259" key="11">
    <source>
        <dbReference type="PROSITE" id="PS50059"/>
    </source>
</evidence>
<comment type="function">
    <text evidence="8">Also involved in hydrogenase metallocenter assembly, probably by participating in the nickel insertion step. This function in hydrogenase biosynthesis requires chaperone activity and the presence of the metal-binding domain, but not PPIase activity.</text>
</comment>
<comment type="caution">
    <text evidence="12">The sequence shown here is derived from an EMBL/GenBank/DDBJ whole genome shotgun (WGS) entry which is preliminary data.</text>
</comment>
<dbReference type="InterPro" id="IPR001179">
    <property type="entry name" value="PPIase_FKBP_dom"/>
</dbReference>
<evidence type="ECO:0000313" key="13">
    <source>
        <dbReference type="Proteomes" id="UP000886881"/>
    </source>
</evidence>
<organism evidence="12 13">
    <name type="scientific">Candidatus Cryptobacteroides merdipullorum</name>
    <dbReference type="NCBI Taxonomy" id="2840771"/>
    <lineage>
        <taxon>Bacteria</taxon>
        <taxon>Pseudomonadati</taxon>
        <taxon>Bacteroidota</taxon>
        <taxon>Bacteroidia</taxon>
        <taxon>Bacteroidales</taxon>
        <taxon>Candidatus Cryptobacteroides</taxon>
    </lineage>
</organism>
<evidence type="ECO:0000256" key="9">
    <source>
        <dbReference type="PROSITE-ProRule" id="PRU00277"/>
    </source>
</evidence>
<evidence type="ECO:0000256" key="8">
    <source>
        <dbReference type="ARBA" id="ARBA00037071"/>
    </source>
</evidence>
<comment type="subcellular location">
    <subcellularLocation>
        <location evidence="2">Cytoplasm</location>
    </subcellularLocation>
</comment>
<dbReference type="PANTHER" id="PTHR47861:SF3">
    <property type="entry name" value="FKBP-TYPE PEPTIDYL-PROLYL CIS-TRANS ISOMERASE SLYD"/>
    <property type="match status" value="1"/>
</dbReference>
<protein>
    <recommendedName>
        <fullName evidence="10">Peptidyl-prolyl cis-trans isomerase</fullName>
        <ecNumber evidence="10">5.2.1.8</ecNumber>
    </recommendedName>
</protein>
<name>A0A9D1GME0_9BACT</name>
<dbReference type="SUPFAM" id="SSF54534">
    <property type="entry name" value="FKBP-like"/>
    <property type="match status" value="1"/>
</dbReference>
<keyword evidence="7 9" id="KW-0413">Isomerase</keyword>
<evidence type="ECO:0000256" key="2">
    <source>
        <dbReference type="ARBA" id="ARBA00004496"/>
    </source>
</evidence>
<dbReference type="GO" id="GO:0003755">
    <property type="term" value="F:peptidyl-prolyl cis-trans isomerase activity"/>
    <property type="evidence" value="ECO:0007669"/>
    <property type="project" value="UniProtKB-UniRule"/>
</dbReference>
<dbReference type="GO" id="GO:0042026">
    <property type="term" value="P:protein refolding"/>
    <property type="evidence" value="ECO:0007669"/>
    <property type="project" value="UniProtKB-ARBA"/>
</dbReference>
<dbReference type="Gene3D" id="3.10.50.40">
    <property type="match status" value="1"/>
</dbReference>
<comment type="catalytic activity">
    <reaction evidence="1 9 10">
        <text>[protein]-peptidylproline (omega=180) = [protein]-peptidylproline (omega=0)</text>
        <dbReference type="Rhea" id="RHEA:16237"/>
        <dbReference type="Rhea" id="RHEA-COMP:10747"/>
        <dbReference type="Rhea" id="RHEA-COMP:10748"/>
        <dbReference type="ChEBI" id="CHEBI:83833"/>
        <dbReference type="ChEBI" id="CHEBI:83834"/>
        <dbReference type="EC" id="5.2.1.8"/>
    </reaction>
</comment>
<comment type="similarity">
    <text evidence="3 10">Belongs to the FKBP-type PPIase family.</text>
</comment>
<keyword evidence="6" id="KW-0143">Chaperone</keyword>
<accession>A0A9D1GME0</accession>
<evidence type="ECO:0000256" key="4">
    <source>
        <dbReference type="ARBA" id="ARBA00022490"/>
    </source>
</evidence>
<feature type="domain" description="PPIase FKBP-type" evidence="11">
    <location>
        <begin position="6"/>
        <end position="82"/>
    </location>
</feature>
<dbReference type="EC" id="5.2.1.8" evidence="10"/>
<dbReference type="Pfam" id="PF00254">
    <property type="entry name" value="FKBP_C"/>
    <property type="match status" value="1"/>
</dbReference>
<evidence type="ECO:0000256" key="3">
    <source>
        <dbReference type="ARBA" id="ARBA00006577"/>
    </source>
</evidence>
<dbReference type="GO" id="GO:0005737">
    <property type="term" value="C:cytoplasm"/>
    <property type="evidence" value="ECO:0007669"/>
    <property type="project" value="UniProtKB-SubCell"/>
</dbReference>
<keyword evidence="4" id="KW-0963">Cytoplasm</keyword>
<sequence>MKVEKNKVVAVSYELEVEGQIADKSGADKPLEYIHGTGMLLPKFEANLEGKEPGDGFSFTLTPEEGYGEYDERYRVDLPLSAFEINGEVRRDLLVPGRVIPMFNSEGQVVQGKVEKVGEDSVTMDFNHPMAGKTLNFSGKVESVRSATDKELTEGLHGEYLPQEGCHCGGDGCGEGGCCGHGDGEGCGHEGHGSGECGHHGGHGCCHGDDSSKS</sequence>
<reference evidence="12" key="2">
    <citation type="journal article" date="2021" name="PeerJ">
        <title>Extensive microbial diversity within the chicken gut microbiome revealed by metagenomics and culture.</title>
        <authorList>
            <person name="Gilroy R."/>
            <person name="Ravi A."/>
            <person name="Getino M."/>
            <person name="Pursley I."/>
            <person name="Horton D.L."/>
            <person name="Alikhan N.F."/>
            <person name="Baker D."/>
            <person name="Gharbi K."/>
            <person name="Hall N."/>
            <person name="Watson M."/>
            <person name="Adriaenssens E.M."/>
            <person name="Foster-Nyarko E."/>
            <person name="Jarju S."/>
            <person name="Secka A."/>
            <person name="Antonio M."/>
            <person name="Oren A."/>
            <person name="Chaudhuri R.R."/>
            <person name="La Ragione R."/>
            <person name="Hildebrand F."/>
            <person name="Pallen M.J."/>
        </authorList>
    </citation>
    <scope>NUCLEOTIDE SEQUENCE</scope>
    <source>
        <strain evidence="12">ChiHecec2B26-709</strain>
    </source>
</reference>
<dbReference type="PANTHER" id="PTHR47861">
    <property type="entry name" value="FKBP-TYPE PEPTIDYL-PROLYL CIS-TRANS ISOMERASE SLYD"/>
    <property type="match status" value="1"/>
</dbReference>
<gene>
    <name evidence="12" type="ORF">IAC35_02025</name>
</gene>